<dbReference type="PIRSF" id="PIRSF005859">
    <property type="entry name" value="PBR"/>
    <property type="match status" value="1"/>
</dbReference>
<dbReference type="InterPro" id="IPR038330">
    <property type="entry name" value="TspO/MBR-related_sf"/>
</dbReference>
<dbReference type="OrthoDB" id="9795496at2"/>
<evidence type="ECO:0000256" key="1">
    <source>
        <dbReference type="ARBA" id="ARBA00004141"/>
    </source>
</evidence>
<organism evidence="7 8">
    <name type="scientific">Syntrophus aciditrophicus (strain SB)</name>
    <dbReference type="NCBI Taxonomy" id="56780"/>
    <lineage>
        <taxon>Bacteria</taxon>
        <taxon>Pseudomonadati</taxon>
        <taxon>Thermodesulfobacteriota</taxon>
        <taxon>Syntrophia</taxon>
        <taxon>Syntrophales</taxon>
        <taxon>Syntrophaceae</taxon>
        <taxon>Syntrophus</taxon>
    </lineage>
</organism>
<dbReference type="FunFam" id="1.20.1260.100:FF:000001">
    <property type="entry name" value="translocator protein 2"/>
    <property type="match status" value="1"/>
</dbReference>
<dbReference type="InterPro" id="IPR004307">
    <property type="entry name" value="TspO_MBR"/>
</dbReference>
<keyword evidence="3 6" id="KW-0812">Transmembrane</keyword>
<evidence type="ECO:0000256" key="2">
    <source>
        <dbReference type="ARBA" id="ARBA00007524"/>
    </source>
</evidence>
<dbReference type="InParanoid" id="Q2LU64"/>
<evidence type="ECO:0000256" key="6">
    <source>
        <dbReference type="SAM" id="Phobius"/>
    </source>
</evidence>
<evidence type="ECO:0000313" key="7">
    <source>
        <dbReference type="EMBL" id="ABC77622.1"/>
    </source>
</evidence>
<keyword evidence="8" id="KW-1185">Reference proteome</keyword>
<dbReference type="AlphaFoldDB" id="Q2LU64"/>
<accession>Q2LU64</accession>
<dbReference type="KEGG" id="sat:SYN_00101"/>
<feature type="transmembrane region" description="Helical" evidence="6">
    <location>
        <begin position="70"/>
        <end position="90"/>
    </location>
</feature>
<dbReference type="CDD" id="cd15904">
    <property type="entry name" value="TSPO_MBR"/>
    <property type="match status" value="1"/>
</dbReference>
<gene>
    <name evidence="7" type="ORF">SYN_00101</name>
</gene>
<dbReference type="EMBL" id="CP000252">
    <property type="protein sequence ID" value="ABC77622.1"/>
    <property type="molecule type" value="Genomic_DNA"/>
</dbReference>
<feature type="transmembrane region" description="Helical" evidence="6">
    <location>
        <begin position="102"/>
        <end position="122"/>
    </location>
</feature>
<dbReference type="RefSeq" id="WP_011417644.1">
    <property type="nucleotide sequence ID" value="NC_007759.1"/>
</dbReference>
<dbReference type="STRING" id="56780.SYN_00101"/>
<name>Q2LU64_SYNAS</name>
<reference evidence="7 8" key="1">
    <citation type="journal article" date="2007" name="Proc. Natl. Acad. Sci. U.S.A.">
        <title>The genome of Syntrophus aciditrophicus: life at the thermodynamic limit of microbial growth.</title>
        <authorList>
            <person name="McInerney M.J."/>
            <person name="Rohlin L."/>
            <person name="Mouttaki H."/>
            <person name="Kim U."/>
            <person name="Krupp R.S."/>
            <person name="Rios-Hernandez L."/>
            <person name="Sieber J."/>
            <person name="Struchtemeyer C.G."/>
            <person name="Bhattacharyya A."/>
            <person name="Campbell J.W."/>
            <person name="Gunsalus R.P."/>
        </authorList>
    </citation>
    <scope>NUCLEOTIDE SEQUENCE [LARGE SCALE GENOMIC DNA]</scope>
    <source>
        <strain evidence="7 8">SB</strain>
    </source>
</reference>
<feature type="transmembrane region" description="Helical" evidence="6">
    <location>
        <begin position="129"/>
        <end position="150"/>
    </location>
</feature>
<sequence length="155" mass="17603">MAKSFIGLICWLDVSLATGWVGSRFSPGEWYAALAKPSWNPPSFVFTPVWSTLYVFMGLAAWLVWRRAGFFGASVALGLFLFQLFLNASWSYLFFGLHRPDFAFVDIVALWLVILVNTFAFWRVSMPAGLLMLPYLAWVSFASVLNLQLWRLNAC</sequence>
<dbReference type="Proteomes" id="UP000001933">
    <property type="component" value="Chromosome"/>
</dbReference>
<comment type="similarity">
    <text evidence="2">Belongs to the TspO/BZRP family.</text>
</comment>
<dbReference type="GO" id="GO:0033013">
    <property type="term" value="P:tetrapyrrole metabolic process"/>
    <property type="evidence" value="ECO:0007669"/>
    <property type="project" value="UniProtKB-ARBA"/>
</dbReference>
<keyword evidence="5 6" id="KW-0472">Membrane</keyword>
<dbReference type="Pfam" id="PF03073">
    <property type="entry name" value="TspO_MBR"/>
    <property type="match status" value="1"/>
</dbReference>
<keyword evidence="4 6" id="KW-1133">Transmembrane helix</keyword>
<evidence type="ECO:0000256" key="5">
    <source>
        <dbReference type="ARBA" id="ARBA00023136"/>
    </source>
</evidence>
<dbReference type="PANTHER" id="PTHR10057">
    <property type="entry name" value="PERIPHERAL-TYPE BENZODIAZEPINE RECEPTOR"/>
    <property type="match status" value="1"/>
</dbReference>
<evidence type="ECO:0000256" key="4">
    <source>
        <dbReference type="ARBA" id="ARBA00022989"/>
    </source>
</evidence>
<protein>
    <submittedName>
        <fullName evidence="7">CrtK protein</fullName>
    </submittedName>
</protein>
<dbReference type="Gene3D" id="1.20.1260.100">
    <property type="entry name" value="TspO/MBR protein"/>
    <property type="match status" value="1"/>
</dbReference>
<proteinExistence type="inferred from homology"/>
<comment type="subcellular location">
    <subcellularLocation>
        <location evidence="1">Membrane</location>
        <topology evidence="1">Multi-pass membrane protein</topology>
    </subcellularLocation>
</comment>
<dbReference type="GO" id="GO:0016020">
    <property type="term" value="C:membrane"/>
    <property type="evidence" value="ECO:0007669"/>
    <property type="project" value="UniProtKB-SubCell"/>
</dbReference>
<dbReference type="PANTHER" id="PTHR10057:SF0">
    <property type="entry name" value="TRANSLOCATOR PROTEIN"/>
    <property type="match status" value="1"/>
</dbReference>
<dbReference type="eggNOG" id="COG3476">
    <property type="taxonomic scope" value="Bacteria"/>
</dbReference>
<evidence type="ECO:0000313" key="8">
    <source>
        <dbReference type="Proteomes" id="UP000001933"/>
    </source>
</evidence>
<dbReference type="HOGENOM" id="CLU_091805_2_0_7"/>
<evidence type="ECO:0000256" key="3">
    <source>
        <dbReference type="ARBA" id="ARBA00022692"/>
    </source>
</evidence>
<feature type="transmembrane region" description="Helical" evidence="6">
    <location>
        <begin position="43"/>
        <end position="63"/>
    </location>
</feature>